<name>A0A942ZAA4_9FIRM</name>
<feature type="transmembrane region" description="Helical" evidence="1">
    <location>
        <begin position="62"/>
        <end position="82"/>
    </location>
</feature>
<keyword evidence="4" id="KW-1185">Reference proteome</keyword>
<organism evidence="3 4">
    <name type="scientific">Anaeromonas frigoriresistens</name>
    <dbReference type="NCBI Taxonomy" id="2683708"/>
    <lineage>
        <taxon>Bacteria</taxon>
        <taxon>Bacillati</taxon>
        <taxon>Bacillota</taxon>
        <taxon>Tissierellia</taxon>
        <taxon>Tissierellales</taxon>
        <taxon>Thermohalobacteraceae</taxon>
        <taxon>Anaeromonas</taxon>
    </lineage>
</organism>
<dbReference type="Proteomes" id="UP000724672">
    <property type="component" value="Unassembled WGS sequence"/>
</dbReference>
<proteinExistence type="predicted"/>
<feature type="transmembrane region" description="Helical" evidence="1">
    <location>
        <begin position="88"/>
        <end position="108"/>
    </location>
</feature>
<keyword evidence="1" id="KW-1133">Transmembrane helix</keyword>
<feature type="transmembrane region" description="Helical" evidence="1">
    <location>
        <begin position="115"/>
        <end position="136"/>
    </location>
</feature>
<dbReference type="Pfam" id="PF07670">
    <property type="entry name" value="Gate"/>
    <property type="match status" value="1"/>
</dbReference>
<evidence type="ECO:0000256" key="1">
    <source>
        <dbReference type="SAM" id="Phobius"/>
    </source>
</evidence>
<sequence>MKLTFIKGLKKGLSTTLFLAKIIIPVYFFITLLKYTGILSWISTYLAPIMGIFGLPGDAAIALVFGNFVNIYAALAVISGLSLTSKEITILAVMLSFSHSLFMETAVAKKTGLSVMVVLSLRIGLALISGIVLNVVL</sequence>
<feature type="domain" description="Nucleoside transporter/FeoB GTPase Gate" evidence="2">
    <location>
        <begin position="19"/>
        <end position="110"/>
    </location>
</feature>
<dbReference type="EMBL" id="WSFT01000053">
    <property type="protein sequence ID" value="MBS4540158.1"/>
    <property type="molecule type" value="Genomic_DNA"/>
</dbReference>
<evidence type="ECO:0000313" key="4">
    <source>
        <dbReference type="Proteomes" id="UP000724672"/>
    </source>
</evidence>
<dbReference type="InterPro" id="IPR011642">
    <property type="entry name" value="Gate_dom"/>
</dbReference>
<reference evidence="3" key="1">
    <citation type="submission" date="2019-12" db="EMBL/GenBank/DDBJ databases">
        <title>Clostridiaceae gen. nov. sp. nov., isolated from sediment in Xinjiang, China.</title>
        <authorList>
            <person name="Zhang R."/>
        </authorList>
    </citation>
    <scope>NUCLEOTIDE SEQUENCE</scope>
    <source>
        <strain evidence="3">D2Q-11</strain>
    </source>
</reference>
<evidence type="ECO:0000259" key="2">
    <source>
        <dbReference type="Pfam" id="PF07670"/>
    </source>
</evidence>
<comment type="caution">
    <text evidence="3">The sequence shown here is derived from an EMBL/GenBank/DDBJ whole genome shotgun (WGS) entry which is preliminary data.</text>
</comment>
<accession>A0A942ZAA4</accession>
<gene>
    <name evidence="3" type="ORF">GOQ27_16890</name>
</gene>
<keyword evidence="1" id="KW-0472">Membrane</keyword>
<keyword evidence="1" id="KW-0812">Transmembrane</keyword>
<feature type="transmembrane region" description="Helical" evidence="1">
    <location>
        <begin position="12"/>
        <end position="32"/>
    </location>
</feature>
<protein>
    <submittedName>
        <fullName evidence="3">Nucleoside recognition protein</fullName>
    </submittedName>
</protein>
<dbReference type="AlphaFoldDB" id="A0A942ZAA4"/>
<evidence type="ECO:0000313" key="3">
    <source>
        <dbReference type="EMBL" id="MBS4540158.1"/>
    </source>
</evidence>